<dbReference type="InterPro" id="IPR029442">
    <property type="entry name" value="GyrI-like"/>
</dbReference>
<proteinExistence type="predicted"/>
<dbReference type="InterPro" id="IPR010499">
    <property type="entry name" value="AraC_E-bd"/>
</dbReference>
<dbReference type="EMBL" id="MLJW01000482">
    <property type="protein sequence ID" value="OIQ86400.1"/>
    <property type="molecule type" value="Genomic_DNA"/>
</dbReference>
<feature type="domain" description="AraC effector-binding" evidence="1">
    <location>
        <begin position="1"/>
        <end position="151"/>
    </location>
</feature>
<gene>
    <name evidence="2" type="ORF">GALL_317570</name>
</gene>
<sequence length="151" mass="16336">MTITRVHLEPQSVAGVREVVPMGGLTAFFARAFATTAEELGRHGVAPAGPPVALYRGLVTETVDVLAGFPLARPWDLEAGLAAATLRGGDAVMAIHRGPYDSLAATYDELTEWFSEHDLAPAPEMWEEYLLGPGAEEDPHKWRTRIVFPVA</sequence>
<dbReference type="AlphaFoldDB" id="A0A1J5QSH3"/>
<reference evidence="2" key="1">
    <citation type="submission" date="2016-10" db="EMBL/GenBank/DDBJ databases">
        <title>Sequence of Gallionella enrichment culture.</title>
        <authorList>
            <person name="Poehlein A."/>
            <person name="Muehling M."/>
            <person name="Daniel R."/>
        </authorList>
    </citation>
    <scope>NUCLEOTIDE SEQUENCE</scope>
</reference>
<dbReference type="InterPro" id="IPR011256">
    <property type="entry name" value="Reg_factor_effector_dom_sf"/>
</dbReference>
<dbReference type="SUPFAM" id="SSF55136">
    <property type="entry name" value="Probable bacterial effector-binding domain"/>
    <property type="match status" value="1"/>
</dbReference>
<name>A0A1J5QSH3_9ZZZZ</name>
<accession>A0A1J5QSH3</accession>
<dbReference type="Gene3D" id="3.20.80.10">
    <property type="entry name" value="Regulatory factor, effector binding domain"/>
    <property type="match status" value="1"/>
</dbReference>
<protein>
    <submittedName>
        <fullName evidence="2">Bacterial transcription activator, effector binding domain</fullName>
    </submittedName>
</protein>
<organism evidence="2">
    <name type="scientific">mine drainage metagenome</name>
    <dbReference type="NCBI Taxonomy" id="410659"/>
    <lineage>
        <taxon>unclassified sequences</taxon>
        <taxon>metagenomes</taxon>
        <taxon>ecological metagenomes</taxon>
    </lineage>
</organism>
<evidence type="ECO:0000313" key="2">
    <source>
        <dbReference type="EMBL" id="OIQ86400.1"/>
    </source>
</evidence>
<dbReference type="Pfam" id="PF06445">
    <property type="entry name" value="GyrI-like"/>
    <property type="match status" value="1"/>
</dbReference>
<dbReference type="SMART" id="SM00871">
    <property type="entry name" value="AraC_E_bind"/>
    <property type="match status" value="1"/>
</dbReference>
<evidence type="ECO:0000259" key="1">
    <source>
        <dbReference type="SMART" id="SM00871"/>
    </source>
</evidence>
<comment type="caution">
    <text evidence="2">The sequence shown here is derived from an EMBL/GenBank/DDBJ whole genome shotgun (WGS) entry which is preliminary data.</text>
</comment>